<keyword evidence="3" id="KW-1185">Reference proteome</keyword>
<evidence type="ECO:0000256" key="1">
    <source>
        <dbReference type="SAM" id="SignalP"/>
    </source>
</evidence>
<organism evidence="2 3">
    <name type="scientific">Pseudoduganella rivuli</name>
    <dbReference type="NCBI Taxonomy" id="2666085"/>
    <lineage>
        <taxon>Bacteria</taxon>
        <taxon>Pseudomonadati</taxon>
        <taxon>Pseudomonadota</taxon>
        <taxon>Betaproteobacteria</taxon>
        <taxon>Burkholderiales</taxon>
        <taxon>Oxalobacteraceae</taxon>
        <taxon>Telluria group</taxon>
        <taxon>Pseudoduganella</taxon>
    </lineage>
</organism>
<name>A0A7X2LTJ6_9BURK</name>
<proteinExistence type="predicted"/>
<feature type="chain" id="PRO_5030652376" description="Gel scht" evidence="1">
    <location>
        <begin position="21"/>
        <end position="132"/>
    </location>
</feature>
<sequence>MKNAIHAVIFSAVLMGTASAAPQGAGEQKDAAPAAVTSTYELGNSEFDDYAKPFMLEDGRRVSFTQHIGNYYVQLDREPRMKMLPQAPGVFMTANGVRIQFRDDGDTVSIRDYEKLAAKGKQTAGDIVMAKR</sequence>
<evidence type="ECO:0000313" key="2">
    <source>
        <dbReference type="EMBL" id="MRV73381.1"/>
    </source>
</evidence>
<feature type="signal peptide" evidence="1">
    <location>
        <begin position="1"/>
        <end position="20"/>
    </location>
</feature>
<comment type="caution">
    <text evidence="2">The sequence shown here is derived from an EMBL/GenBank/DDBJ whole genome shotgun (WGS) entry which is preliminary data.</text>
</comment>
<dbReference type="AlphaFoldDB" id="A0A7X2LTJ6"/>
<protein>
    <recommendedName>
        <fullName evidence="4">Gel scht</fullName>
    </recommendedName>
</protein>
<evidence type="ECO:0000313" key="3">
    <source>
        <dbReference type="Proteomes" id="UP000446768"/>
    </source>
</evidence>
<gene>
    <name evidence="2" type="ORF">GJ700_16845</name>
</gene>
<evidence type="ECO:0008006" key="4">
    <source>
        <dbReference type="Google" id="ProtNLM"/>
    </source>
</evidence>
<reference evidence="2 3" key="1">
    <citation type="submission" date="2019-11" db="EMBL/GenBank/DDBJ databases">
        <title>Novel species isolated from a subtropical stream in China.</title>
        <authorList>
            <person name="Lu H."/>
        </authorList>
    </citation>
    <scope>NUCLEOTIDE SEQUENCE [LARGE SCALE GENOMIC DNA]</scope>
    <source>
        <strain evidence="2 3">FT92W</strain>
    </source>
</reference>
<dbReference type="EMBL" id="WKJJ01000010">
    <property type="protein sequence ID" value="MRV73381.1"/>
    <property type="molecule type" value="Genomic_DNA"/>
</dbReference>
<dbReference type="RefSeq" id="WP_154375907.1">
    <property type="nucleotide sequence ID" value="NZ_WKJJ01000010.1"/>
</dbReference>
<accession>A0A7X2LTJ6</accession>
<keyword evidence="1" id="KW-0732">Signal</keyword>
<dbReference type="Proteomes" id="UP000446768">
    <property type="component" value="Unassembled WGS sequence"/>
</dbReference>